<feature type="domain" description="Fe2OG dioxygenase" evidence="7">
    <location>
        <begin position="1400"/>
        <end position="1504"/>
    </location>
</feature>
<reference evidence="8" key="1">
    <citation type="submission" date="2022-08" db="UniProtKB">
        <authorList>
            <consortium name="EnsemblMetazoa"/>
        </authorList>
    </citation>
    <scope>IDENTIFICATION</scope>
    <source>
        <strain evidence="8">05x7-T-G4-1.051#20</strain>
    </source>
</reference>
<keyword evidence="4 5" id="KW-0472">Membrane</keyword>
<comment type="subcellular location">
    <subcellularLocation>
        <location evidence="1">Membrane</location>
        <topology evidence="1">Multi-pass membrane protein</topology>
    </subcellularLocation>
</comment>
<dbReference type="Proteomes" id="UP000005408">
    <property type="component" value="Unassembled WGS sequence"/>
</dbReference>
<name>A0A8W8NHC4_MAGGI</name>
<keyword evidence="9" id="KW-1185">Reference proteome</keyword>
<dbReference type="Pfam" id="PF00002">
    <property type="entry name" value="7tm_2"/>
    <property type="match status" value="1"/>
</dbReference>
<keyword evidence="3 5" id="KW-1133">Transmembrane helix</keyword>
<dbReference type="GO" id="GO:0004930">
    <property type="term" value="F:G protein-coupled receptor activity"/>
    <property type="evidence" value="ECO:0007669"/>
    <property type="project" value="InterPro"/>
</dbReference>
<dbReference type="Gene3D" id="1.20.1070.10">
    <property type="entry name" value="Rhodopsin 7-helix transmembrane proteins"/>
    <property type="match status" value="1"/>
</dbReference>
<feature type="transmembrane region" description="Helical" evidence="5">
    <location>
        <begin position="945"/>
        <end position="963"/>
    </location>
</feature>
<dbReference type="CDD" id="cd13952">
    <property type="entry name" value="7tm_classB"/>
    <property type="match status" value="1"/>
</dbReference>
<dbReference type="InterPro" id="IPR044861">
    <property type="entry name" value="IPNS-like_FE2OG_OXY"/>
</dbReference>
<feature type="transmembrane region" description="Helical" evidence="5">
    <location>
        <begin position="1061"/>
        <end position="1088"/>
    </location>
</feature>
<dbReference type="PROSITE" id="PS50261">
    <property type="entry name" value="G_PROTEIN_RECEP_F2_4"/>
    <property type="match status" value="1"/>
</dbReference>
<dbReference type="SUPFAM" id="SSF81321">
    <property type="entry name" value="Family A G protein-coupled receptor-like"/>
    <property type="match status" value="1"/>
</dbReference>
<dbReference type="Pfam" id="PF14226">
    <property type="entry name" value="DIOX_N"/>
    <property type="match status" value="1"/>
</dbReference>
<dbReference type="InterPro" id="IPR005123">
    <property type="entry name" value="Oxoglu/Fe-dep_dioxygenase_dom"/>
</dbReference>
<evidence type="ECO:0000259" key="7">
    <source>
        <dbReference type="PROSITE" id="PS51471"/>
    </source>
</evidence>
<feature type="transmembrane region" description="Helical" evidence="5">
    <location>
        <begin position="911"/>
        <end position="933"/>
    </location>
</feature>
<dbReference type="InterPro" id="IPR017981">
    <property type="entry name" value="GPCR_2-like_7TM"/>
</dbReference>
<dbReference type="FunFam" id="2.60.120.330:FF:000038">
    <property type="entry name" value="Si:dkey-10o6.2"/>
    <property type="match status" value="1"/>
</dbReference>
<sequence>MSPVVFGQTPDLTTAFQQYVDACSPNRMCTTSSRVHPPLKHNITLPSVCPLCDCDERCILRGTCCPDLLFSRKAVPSCVDVTIIGDDKRKFYMVPACREKDSCTDTSLEVRLKNVPVSSIATSYSYETKALAEKYENGATLLEWGVEFVCNSSVDFNFISKYSRLIESVQRENCSIRYSPSDMMKVQECSTTVNTISRCNMTGLWVKYDPGIDWACSNYYQHSGLFENIFCRLCNPSNASVGNDESLISVCNHTGLWQSFDKEVEDGCLSSSRSHVSYPFKNVFCWICNTGSKTTPYKEMNGYISEILEEHGYRYQFNMTSFSKEYVSKLKQMAITKTSGSYPKMIWRDGQWINKSSLVAQYQAVTGKSTCDKTIVTNCVCDPSCFEDDSKDCCIDFLLDFNMDFPVFKHSQTNPKQSSLTISSCNINNTFTDECLNPSDDFMGIFPVTDLSEKLHYRNIYCYLCNTNNLSNFNSILPWNMTIKSPELLDIQFYTSIMDVLDFVSRKEHEIILAPHITPWQKRQKLGPDRSACNKTGLWKTYDSDVSWACNSLHLPNEIYRDKFCEICNPDKNIPSIRKACNITKVWDLLDYNIKTACSVFPEVTTTFPYKNQFCIYCNSKSSTYFVSTTQSPKESETNSEINTASLRDIFGVFRGEEETTCSHLHFKTQAGDCRKLRCYPGKILTKEGCIPLLPVTKHLNYSIHFSLGLANNISITKNAMEILVEEVTSVIKSILNVTNVKFLSKVKLFTSNHNFTLTIGTNFFVEDMIPRLKSEILLMSLRKNPKKFLQIKNVHFLEPNLTNFVYEQNTSTIEIGTPMISTQNETIYRQVIISSLITCKQVELFKDEIKILDIKTKRIRILNSRAELDESEYYVTENGAYAVCVDVYCADSSCSEVPTTESDLEKALRIFTIVCTVPSLLCLIATFIHYCLFKRLRTTPGIHFMSLTVSLFFSQFFFQFFLRKNFQNDSGCQAMGMIIHFWWLATFCCYALNGYLMFMTFRANVDFHSSDQRISKRYFLFSYGVPLVVVFLTFVVNLLSSGDIGYGTDSVCFLNNTVSLIVSFLLVIGIVCICNFAFFIFVVYKLFKYKKQQQSLGINKNDMNMISIFFKLFFISGLSWIFFIIDAIIPELTVFSFIVTFVNCLQGVLVFLLEVCKKKSREMYKDFKNYRKQGRPRQLFSSSKQSVLREASRRASRSGSDGSVNPVFSSIEEDVVSFPYCPPQILLVNMVPLIDLQSYNILVTEESVETATLKVIADQICQAFQEVGFVYLKNHGIPRELITNALSTSKTFFDQPREKKEQYALQPGHFHGWIAFEAERVNHDRPVFDAREGFNMRLLDRKDQTLPEKLPPEVDSAWKQLHNSCFQLGLHVLDLLSIGLGKNRDYLRQCHKKIGLGDNVTTLRANYYPPLKEIKPEQARCGEHSDYGTLTFLFQDEVSGLQAKVQDGDYVPVHPIEDTIVMNLGDMMQRWSADRLKATKHRVMASPTDVHQLRQSIAFFVVPDNDALISCTDGSNKYPDIDFGNYIKSSFNANFQDDTEN</sequence>
<organism evidence="8 9">
    <name type="scientific">Magallana gigas</name>
    <name type="common">Pacific oyster</name>
    <name type="synonym">Crassostrea gigas</name>
    <dbReference type="NCBI Taxonomy" id="29159"/>
    <lineage>
        <taxon>Eukaryota</taxon>
        <taxon>Metazoa</taxon>
        <taxon>Spiralia</taxon>
        <taxon>Lophotrochozoa</taxon>
        <taxon>Mollusca</taxon>
        <taxon>Bivalvia</taxon>
        <taxon>Autobranchia</taxon>
        <taxon>Pteriomorphia</taxon>
        <taxon>Ostreida</taxon>
        <taxon>Ostreoidea</taxon>
        <taxon>Ostreidae</taxon>
        <taxon>Magallana</taxon>
    </lineage>
</organism>
<evidence type="ECO:0000256" key="1">
    <source>
        <dbReference type="ARBA" id="ARBA00004141"/>
    </source>
</evidence>
<dbReference type="InterPro" id="IPR000832">
    <property type="entry name" value="GPCR_2_secretin-like"/>
</dbReference>
<evidence type="ECO:0000256" key="3">
    <source>
        <dbReference type="ARBA" id="ARBA00022989"/>
    </source>
</evidence>
<dbReference type="Gene3D" id="2.60.120.330">
    <property type="entry name" value="B-lactam Antibiotic, Isopenicillin N Synthase, Chain"/>
    <property type="match status" value="1"/>
</dbReference>
<dbReference type="InterPro" id="IPR026992">
    <property type="entry name" value="DIOX_N"/>
</dbReference>
<feature type="transmembrane region" description="Helical" evidence="5">
    <location>
        <begin position="1109"/>
        <end position="1130"/>
    </location>
</feature>
<feature type="domain" description="G-protein coupled receptors family 2 profile 2" evidence="6">
    <location>
        <begin position="909"/>
        <end position="1159"/>
    </location>
</feature>
<dbReference type="EnsemblMetazoa" id="G6183.6">
    <property type="protein sequence ID" value="G6183.6:cds"/>
    <property type="gene ID" value="G6183"/>
</dbReference>
<evidence type="ECO:0000313" key="8">
    <source>
        <dbReference type="EnsemblMetazoa" id="G6183.6:cds"/>
    </source>
</evidence>
<feature type="transmembrane region" description="Helical" evidence="5">
    <location>
        <begin position="1136"/>
        <end position="1156"/>
    </location>
</feature>
<keyword evidence="2 5" id="KW-0812">Transmembrane</keyword>
<evidence type="ECO:0000256" key="4">
    <source>
        <dbReference type="ARBA" id="ARBA00023136"/>
    </source>
</evidence>
<evidence type="ECO:0000256" key="2">
    <source>
        <dbReference type="ARBA" id="ARBA00022692"/>
    </source>
</evidence>
<feature type="transmembrane region" description="Helical" evidence="5">
    <location>
        <begin position="1019"/>
        <end position="1041"/>
    </location>
</feature>
<dbReference type="PRINTS" id="PR00682">
    <property type="entry name" value="IPNSYNTHASE"/>
</dbReference>
<protein>
    <submittedName>
        <fullName evidence="8">Uncharacterized protein</fullName>
    </submittedName>
</protein>
<dbReference type="PANTHER" id="PTHR45902:SF1">
    <property type="entry name" value="LATROPHILIN RECEPTOR-LIKE PROTEIN A"/>
    <property type="match status" value="1"/>
</dbReference>
<evidence type="ECO:0000313" key="9">
    <source>
        <dbReference type="Proteomes" id="UP000005408"/>
    </source>
</evidence>
<feature type="transmembrane region" description="Helical" evidence="5">
    <location>
        <begin position="975"/>
        <end position="999"/>
    </location>
</feature>
<dbReference type="SUPFAM" id="SSF51197">
    <property type="entry name" value="Clavaminate synthase-like"/>
    <property type="match status" value="1"/>
</dbReference>
<dbReference type="InterPro" id="IPR053231">
    <property type="entry name" value="GPCR_LN-TM7"/>
</dbReference>
<dbReference type="InterPro" id="IPR027443">
    <property type="entry name" value="IPNS-like_sf"/>
</dbReference>
<evidence type="ECO:0000259" key="6">
    <source>
        <dbReference type="PROSITE" id="PS50261"/>
    </source>
</evidence>
<proteinExistence type="predicted"/>
<evidence type="ECO:0000256" key="5">
    <source>
        <dbReference type="SAM" id="Phobius"/>
    </source>
</evidence>
<dbReference type="GO" id="GO:0016020">
    <property type="term" value="C:membrane"/>
    <property type="evidence" value="ECO:0007669"/>
    <property type="project" value="UniProtKB-SubCell"/>
</dbReference>
<dbReference type="Pfam" id="PF03171">
    <property type="entry name" value="2OG-FeII_Oxy"/>
    <property type="match status" value="1"/>
</dbReference>
<dbReference type="GO" id="GO:0007166">
    <property type="term" value="P:cell surface receptor signaling pathway"/>
    <property type="evidence" value="ECO:0007669"/>
    <property type="project" value="InterPro"/>
</dbReference>
<dbReference type="PROSITE" id="PS51471">
    <property type="entry name" value="FE2OG_OXY"/>
    <property type="match status" value="1"/>
</dbReference>
<accession>A0A8W8NHC4</accession>
<dbReference type="PANTHER" id="PTHR45902">
    <property type="entry name" value="LATROPHILIN RECEPTOR-LIKE PROTEIN A"/>
    <property type="match status" value="1"/>
</dbReference>